<gene>
    <name evidence="2" type="ORF">J8273_4691</name>
</gene>
<reference evidence="2" key="1">
    <citation type="submission" date="2021-05" db="EMBL/GenBank/DDBJ databases">
        <title>A free-living protist that lacks canonical eukaryotic 1 DNA replication and segregation systems.</title>
        <authorList>
            <person name="Salas-Leiva D.E."/>
            <person name="Tromer E.C."/>
            <person name="Curtis B.A."/>
            <person name="Jerlstrom-Hultqvist J."/>
            <person name="Kolisko M."/>
            <person name="Yi Z."/>
            <person name="Salas-Leiva J.S."/>
            <person name="Gallot-Lavallee L."/>
            <person name="Kops G.J.P.L."/>
            <person name="Archibald J.M."/>
            <person name="Simpson A.G.B."/>
            <person name="Roger A.J."/>
        </authorList>
    </citation>
    <scope>NUCLEOTIDE SEQUENCE</scope>
    <source>
        <strain evidence="2">BICM</strain>
    </source>
</reference>
<sequence length="299" mass="34196">MNPQQMTPQQQMQYMQAIQQQQAQLQRTLHLPTLTDLITRDPVLNTIRKTMDRTTRVSDQNFPGLIRRNLVVYLSDIIDNAVAIRNARLESEAMEQEAISDEPPAEPEDVPSHQVRIDDSAKVDTIRLSRDLNYRQYQQKRGAAAIYQSHVNNFKMQNDPRAQSYHNAYLSCNQEAATFLQAARKNNDELKSFTADPVQMPMRRRHESEGRGLLTAADLLLAVRQSDRQYVPAGPIRRLIAKPASEDAVPVAPGRPAIHTAASLAPIRPPNSQMQMQRTMSQQQMQQQQYMRQMQQRKG</sequence>
<dbReference type="AlphaFoldDB" id="A0A8J6B1Q2"/>
<comment type="caution">
    <text evidence="2">The sequence shown here is derived from an EMBL/GenBank/DDBJ whole genome shotgun (WGS) entry which is preliminary data.</text>
</comment>
<accession>A0A8J6B1Q2</accession>
<evidence type="ECO:0000256" key="1">
    <source>
        <dbReference type="SAM" id="MobiDB-lite"/>
    </source>
</evidence>
<proteinExistence type="predicted"/>
<keyword evidence="3" id="KW-1185">Reference proteome</keyword>
<feature type="compositionally biased region" description="Low complexity" evidence="1">
    <location>
        <begin position="273"/>
        <end position="299"/>
    </location>
</feature>
<evidence type="ECO:0000313" key="3">
    <source>
        <dbReference type="Proteomes" id="UP000717585"/>
    </source>
</evidence>
<feature type="region of interest" description="Disordered" evidence="1">
    <location>
        <begin position="263"/>
        <end position="299"/>
    </location>
</feature>
<protein>
    <submittedName>
        <fullName evidence="2">Uncharacterized protein</fullName>
    </submittedName>
</protein>
<evidence type="ECO:0000313" key="2">
    <source>
        <dbReference type="EMBL" id="KAG9393828.1"/>
    </source>
</evidence>
<organism evidence="2 3">
    <name type="scientific">Carpediemonas membranifera</name>
    <dbReference type="NCBI Taxonomy" id="201153"/>
    <lineage>
        <taxon>Eukaryota</taxon>
        <taxon>Metamonada</taxon>
        <taxon>Carpediemonas-like organisms</taxon>
        <taxon>Carpediemonas</taxon>
    </lineage>
</organism>
<name>A0A8J6B1Q2_9EUKA</name>
<dbReference type="Proteomes" id="UP000717585">
    <property type="component" value="Unassembled WGS sequence"/>
</dbReference>
<dbReference type="EMBL" id="JAHDYR010000020">
    <property type="protein sequence ID" value="KAG9393828.1"/>
    <property type="molecule type" value="Genomic_DNA"/>
</dbReference>